<dbReference type="Pfam" id="PF12836">
    <property type="entry name" value="HHH_3"/>
    <property type="match status" value="1"/>
</dbReference>
<evidence type="ECO:0000313" key="2">
    <source>
        <dbReference type="Proteomes" id="UP001176468"/>
    </source>
</evidence>
<dbReference type="EMBL" id="JAUQSZ010000003">
    <property type="protein sequence ID" value="MDO7841731.1"/>
    <property type="molecule type" value="Genomic_DNA"/>
</dbReference>
<name>A0ABT8ZY85_9SPHN</name>
<evidence type="ECO:0000313" key="1">
    <source>
        <dbReference type="EMBL" id="MDO7841731.1"/>
    </source>
</evidence>
<dbReference type="SUPFAM" id="SSF47781">
    <property type="entry name" value="RuvA domain 2-like"/>
    <property type="match status" value="1"/>
</dbReference>
<dbReference type="InterPro" id="IPR010994">
    <property type="entry name" value="RuvA_2-like"/>
</dbReference>
<gene>
    <name evidence="1" type="ORF">Q5H94_05285</name>
</gene>
<sequence>MGADRDVPRIDINIADQATLDGVESLRGHGPEIVRYRAERGRFTDLRQLDEVPGLCGKLDDGDRAMLTVGG</sequence>
<organism evidence="1 2">
    <name type="scientific">Sphingomonas immobilis</name>
    <dbReference type="NCBI Taxonomy" id="3063997"/>
    <lineage>
        <taxon>Bacteria</taxon>
        <taxon>Pseudomonadati</taxon>
        <taxon>Pseudomonadota</taxon>
        <taxon>Alphaproteobacteria</taxon>
        <taxon>Sphingomonadales</taxon>
        <taxon>Sphingomonadaceae</taxon>
        <taxon>Sphingomonas</taxon>
    </lineage>
</organism>
<accession>A0ABT8ZY85</accession>
<reference evidence="1" key="1">
    <citation type="submission" date="2023-07" db="EMBL/GenBank/DDBJ databases">
        <authorList>
            <person name="Kim M.K."/>
        </authorList>
    </citation>
    <scope>NUCLEOTIDE SEQUENCE</scope>
    <source>
        <strain evidence="1">CA1-15</strain>
    </source>
</reference>
<dbReference type="RefSeq" id="WP_304560196.1">
    <property type="nucleotide sequence ID" value="NZ_JAUQSZ010000003.1"/>
</dbReference>
<comment type="caution">
    <text evidence="1">The sequence shown here is derived from an EMBL/GenBank/DDBJ whole genome shotgun (WGS) entry which is preliminary data.</text>
</comment>
<keyword evidence="2" id="KW-1185">Reference proteome</keyword>
<dbReference type="Proteomes" id="UP001176468">
    <property type="component" value="Unassembled WGS sequence"/>
</dbReference>
<protein>
    <submittedName>
        <fullName evidence="1">Helix-hairpin-helix domain-containing protein</fullName>
    </submittedName>
</protein>
<proteinExistence type="predicted"/>